<organism evidence="4 5">
    <name type="scientific">Amycolatopsis cihanbeyliensis</name>
    <dbReference type="NCBI Taxonomy" id="1128664"/>
    <lineage>
        <taxon>Bacteria</taxon>
        <taxon>Bacillati</taxon>
        <taxon>Actinomycetota</taxon>
        <taxon>Actinomycetes</taxon>
        <taxon>Pseudonocardiales</taxon>
        <taxon>Pseudonocardiaceae</taxon>
        <taxon>Amycolatopsis</taxon>
    </lineage>
</organism>
<dbReference type="Proteomes" id="UP000320876">
    <property type="component" value="Unassembled WGS sequence"/>
</dbReference>
<feature type="compositionally biased region" description="Polar residues" evidence="2">
    <location>
        <begin position="281"/>
        <end position="291"/>
    </location>
</feature>
<comment type="similarity">
    <text evidence="1">Belongs to the mycobacterial PPE family.</text>
</comment>
<dbReference type="RefSeq" id="WP_141999558.1">
    <property type="nucleotide sequence ID" value="NZ_VFML01000001.1"/>
</dbReference>
<feature type="compositionally biased region" description="Gly residues" evidence="2">
    <location>
        <begin position="200"/>
        <end position="209"/>
    </location>
</feature>
<dbReference type="Pfam" id="PF00823">
    <property type="entry name" value="PPE"/>
    <property type="match status" value="1"/>
</dbReference>
<dbReference type="InterPro" id="IPR038332">
    <property type="entry name" value="PPE_sf"/>
</dbReference>
<feature type="compositionally biased region" description="Basic and acidic residues" evidence="2">
    <location>
        <begin position="383"/>
        <end position="399"/>
    </location>
</feature>
<feature type="compositionally biased region" description="Low complexity" evidence="2">
    <location>
        <begin position="361"/>
        <end position="376"/>
    </location>
</feature>
<feature type="region of interest" description="Disordered" evidence="2">
    <location>
        <begin position="75"/>
        <end position="94"/>
    </location>
</feature>
<evidence type="ECO:0000313" key="4">
    <source>
        <dbReference type="EMBL" id="TQJ03792.1"/>
    </source>
</evidence>
<comment type="caution">
    <text evidence="4">The sequence shown here is derived from an EMBL/GenBank/DDBJ whole genome shotgun (WGS) entry which is preliminary data.</text>
</comment>
<dbReference type="EMBL" id="VFML01000001">
    <property type="protein sequence ID" value="TQJ03792.1"/>
    <property type="molecule type" value="Genomic_DNA"/>
</dbReference>
<feature type="compositionally biased region" description="Low complexity" evidence="2">
    <location>
        <begin position="297"/>
        <end position="312"/>
    </location>
</feature>
<dbReference type="Gene3D" id="1.20.1260.20">
    <property type="entry name" value="PPE superfamily"/>
    <property type="match status" value="1"/>
</dbReference>
<reference evidence="4 5" key="1">
    <citation type="submission" date="2019-06" db="EMBL/GenBank/DDBJ databases">
        <title>Sequencing the genomes of 1000 actinobacteria strains.</title>
        <authorList>
            <person name="Klenk H.-P."/>
        </authorList>
    </citation>
    <scope>NUCLEOTIDE SEQUENCE [LARGE SCALE GENOMIC DNA]</scope>
    <source>
        <strain evidence="4 5">DSM 45679</strain>
    </source>
</reference>
<dbReference type="OrthoDB" id="3638297at2"/>
<feature type="region of interest" description="Disordered" evidence="2">
    <location>
        <begin position="173"/>
        <end position="427"/>
    </location>
</feature>
<proteinExistence type="inferred from homology"/>
<evidence type="ECO:0000256" key="1">
    <source>
        <dbReference type="ARBA" id="ARBA00010652"/>
    </source>
</evidence>
<protein>
    <submittedName>
        <fullName evidence="4">PPE family protein</fullName>
    </submittedName>
</protein>
<accession>A0A542DL13</accession>
<keyword evidence="5" id="KW-1185">Reference proteome</keyword>
<feature type="compositionally biased region" description="Low complexity" evidence="2">
    <location>
        <begin position="241"/>
        <end position="261"/>
    </location>
</feature>
<gene>
    <name evidence="4" type="ORF">FB471_3560</name>
</gene>
<feature type="compositionally biased region" description="Gly residues" evidence="2">
    <location>
        <begin position="349"/>
        <end position="360"/>
    </location>
</feature>
<name>A0A542DL13_AMYCI</name>
<sequence>MPEEALTPAQIYQQVTGGAGTERLSAAQEAAAKLRRRLEERADRVMRLGGKVQEGWQGEAGEAAANAASPLARAAMQDADHLAEADSGAGEQAGAFDRVRSTVVPVPPKPPELTPQDVVDGLSTGDFGAHSRRLAEYNAGSQTNVAAFGAYHQASTATAQTYPAAYAPMADPGGSVGLTESGTGGTDSGISRPQSSPGPVVGGSVGASGGAPRSTDTGSGERVQPPPTVNPPGDGGPSGPAPSDSTAPRTGTDSTRAAAASTPPPPVPGGQDGYRFGPTGTPVNNLNTNTGAGPHSGTTIGPIGTGTENRAPGTGGYRSGGGPGAGGPGAGRPGAGPGGGRFTGALPPGEGGTVRGGASGTPGAAGTRGTGAMPMGAGAGRGRGAEDEERKRPDYLKDPDPDDTYGGTEGKTVPPVIGESRPGNPAS</sequence>
<dbReference type="SUPFAM" id="SSF140459">
    <property type="entry name" value="PE/PPE dimer-like"/>
    <property type="match status" value="1"/>
</dbReference>
<evidence type="ECO:0000259" key="3">
    <source>
        <dbReference type="Pfam" id="PF00823"/>
    </source>
</evidence>
<dbReference type="InterPro" id="IPR000030">
    <property type="entry name" value="PPE_dom"/>
</dbReference>
<feature type="domain" description="PPE" evidence="3">
    <location>
        <begin position="13"/>
        <end position="160"/>
    </location>
</feature>
<dbReference type="AlphaFoldDB" id="A0A542DL13"/>
<evidence type="ECO:0000256" key="2">
    <source>
        <dbReference type="SAM" id="MobiDB-lite"/>
    </source>
</evidence>
<feature type="compositionally biased region" description="Gly residues" evidence="2">
    <location>
        <begin position="313"/>
        <end position="342"/>
    </location>
</feature>
<evidence type="ECO:0000313" key="5">
    <source>
        <dbReference type="Proteomes" id="UP000320876"/>
    </source>
</evidence>